<reference evidence="2 3" key="1">
    <citation type="journal article" date="2025" name="Microbiol. Resour. Announc.">
        <title>Draft genome sequences for Neonectria magnoliae and Neonectria punicea, canker pathogens of Liriodendron tulipifera and Acer saccharum in West Virginia.</title>
        <authorList>
            <person name="Petronek H.M."/>
            <person name="Kasson M.T."/>
            <person name="Metheny A.M."/>
            <person name="Stauder C.M."/>
            <person name="Lovett B."/>
            <person name="Lynch S.C."/>
            <person name="Garnas J.R."/>
            <person name="Kasson L.R."/>
            <person name="Stajich J.E."/>
        </authorList>
    </citation>
    <scope>NUCLEOTIDE SEQUENCE [LARGE SCALE GENOMIC DNA]</scope>
    <source>
        <strain evidence="2 3">NRRL 64651</strain>
    </source>
</reference>
<dbReference type="Proteomes" id="UP001498421">
    <property type="component" value="Unassembled WGS sequence"/>
</dbReference>
<dbReference type="InterPro" id="IPR035979">
    <property type="entry name" value="RBD_domain_sf"/>
</dbReference>
<dbReference type="SUPFAM" id="SSF54928">
    <property type="entry name" value="RNA-binding domain, RBD"/>
    <property type="match status" value="1"/>
</dbReference>
<comment type="caution">
    <text evidence="2">The sequence shown here is derived from an EMBL/GenBank/DDBJ whole genome shotgun (WGS) entry which is preliminary data.</text>
</comment>
<evidence type="ECO:0000313" key="3">
    <source>
        <dbReference type="Proteomes" id="UP001498421"/>
    </source>
</evidence>
<feature type="compositionally biased region" description="Low complexity" evidence="1">
    <location>
        <begin position="15"/>
        <end position="28"/>
    </location>
</feature>
<name>A0ABR1I701_9HYPO</name>
<evidence type="ECO:0000313" key="2">
    <source>
        <dbReference type="EMBL" id="KAK7429354.1"/>
    </source>
</evidence>
<gene>
    <name evidence="2" type="ORF">QQZ08_004166</name>
</gene>
<organism evidence="2 3">
    <name type="scientific">Neonectria magnoliae</name>
    <dbReference type="NCBI Taxonomy" id="2732573"/>
    <lineage>
        <taxon>Eukaryota</taxon>
        <taxon>Fungi</taxon>
        <taxon>Dikarya</taxon>
        <taxon>Ascomycota</taxon>
        <taxon>Pezizomycotina</taxon>
        <taxon>Sordariomycetes</taxon>
        <taxon>Hypocreomycetidae</taxon>
        <taxon>Hypocreales</taxon>
        <taxon>Nectriaceae</taxon>
        <taxon>Neonectria</taxon>
    </lineage>
</organism>
<evidence type="ECO:0008006" key="4">
    <source>
        <dbReference type="Google" id="ProtNLM"/>
    </source>
</evidence>
<accession>A0ABR1I701</accession>
<feature type="region of interest" description="Disordered" evidence="1">
    <location>
        <begin position="121"/>
        <end position="140"/>
    </location>
</feature>
<proteinExistence type="predicted"/>
<evidence type="ECO:0000256" key="1">
    <source>
        <dbReference type="SAM" id="MobiDB-lite"/>
    </source>
</evidence>
<keyword evidence="3" id="KW-1185">Reference proteome</keyword>
<protein>
    <recommendedName>
        <fullName evidence="4">RRM domain-containing protein</fullName>
    </recommendedName>
</protein>
<dbReference type="Gene3D" id="3.30.70.330">
    <property type="match status" value="1"/>
</dbReference>
<feature type="region of interest" description="Disordered" evidence="1">
    <location>
        <begin position="1"/>
        <end position="51"/>
    </location>
</feature>
<dbReference type="EMBL" id="JAZAVK010000030">
    <property type="protein sequence ID" value="KAK7429354.1"/>
    <property type="molecule type" value="Genomic_DNA"/>
</dbReference>
<sequence length="497" mass="54517">MSRPRTPDTQGSNYPRTPSPSSRASSTRLLGALPPALSNMRERLPRPPSPYWTALHRRPVPPSSSEHAMNLLQEQNHLRRHLSNCLNQGNTSRYANPGLRNNPGALGSAMFAANETRTLRESPFPRPADSGPAHDSGLLVQPFNANQFPQSSLFLPSRSPSTSLFASASAVAAPLSSQLPPSPRQRRGAISFPSQPPTPENLNAFYSFPPSVAHMLNQEVQKTSVNKPKPTTQKTAQLTTPAALPTRLSGFRPMAAVARTRPATIVNTDRSLIQAAASNFSSNYRGEHSIRNASDADLKPEENCSLWLTNLPPDVTYHELLAPIRSIGRIRASFINAPDYLQHNTAAGKVVFFSPGPAQNFLTLSLINGLTIRGHQIRVTHNRIKAKEEAIVADESRVLIITGHATFVNEKSLRDFFSARFIFQTDEVTTLIKAADRAVVEYKFGSYRCQAQMGKMALEKDRPEELEKVEFGKDPCEVGDTLSSYGVAGERIQGRGI</sequence>
<dbReference type="InterPro" id="IPR012677">
    <property type="entry name" value="Nucleotide-bd_a/b_plait_sf"/>
</dbReference>
<feature type="region of interest" description="Disordered" evidence="1">
    <location>
        <begin position="173"/>
        <end position="198"/>
    </location>
</feature>